<evidence type="ECO:0000313" key="1">
    <source>
        <dbReference type="EMBL" id="OMI25508.1"/>
    </source>
</evidence>
<comment type="caution">
    <text evidence="1">The sequence shown here is derived from an EMBL/GenBank/DDBJ whole genome shotgun (WGS) entry which is preliminary data.</text>
</comment>
<organism evidence="1 2">
    <name type="scientific">Bacillus haynesii</name>
    <dbReference type="NCBI Taxonomy" id="1925021"/>
    <lineage>
        <taxon>Bacteria</taxon>
        <taxon>Bacillati</taxon>
        <taxon>Bacillota</taxon>
        <taxon>Bacilli</taxon>
        <taxon>Bacillales</taxon>
        <taxon>Bacillaceae</taxon>
        <taxon>Bacillus</taxon>
    </lineage>
</organism>
<gene>
    <name evidence="1" type="ORF">BTA31_18185</name>
</gene>
<dbReference type="Proteomes" id="UP000187046">
    <property type="component" value="Unassembled WGS sequence"/>
</dbReference>
<evidence type="ECO:0008006" key="3">
    <source>
        <dbReference type="Google" id="ProtNLM"/>
    </source>
</evidence>
<sequence>MKQEKPKKQRNFRLSNCLKPRFHNGVSCSSCQNASVLTDIVYTGETKGGKAVKKKRFKLKLGTKINLLVLTKSQNDF</sequence>
<keyword evidence="2" id="KW-1185">Reference proteome</keyword>
<name>A0ABX3HZG5_9BACI</name>
<protein>
    <recommendedName>
        <fullName evidence="3">Transposase</fullName>
    </recommendedName>
</protein>
<evidence type="ECO:0000313" key="2">
    <source>
        <dbReference type="Proteomes" id="UP000187046"/>
    </source>
</evidence>
<dbReference type="EMBL" id="MRBL01000022">
    <property type="protein sequence ID" value="OMI25508.1"/>
    <property type="molecule type" value="Genomic_DNA"/>
</dbReference>
<proteinExistence type="predicted"/>
<accession>A0ABX3HZG5</accession>
<reference evidence="1 2" key="1">
    <citation type="submission" date="2016-12" db="EMBL/GenBank/DDBJ databases">
        <title>Bacillus phylogenomics.</title>
        <authorList>
            <person name="Dunlap C."/>
        </authorList>
    </citation>
    <scope>NUCLEOTIDE SEQUENCE [LARGE SCALE GENOMIC DNA]</scope>
    <source>
        <strain evidence="1 2">NRRL B-41327</strain>
    </source>
</reference>